<dbReference type="Proteomes" id="UP001159363">
    <property type="component" value="Chromosome 13"/>
</dbReference>
<name>A0ABQ9GD18_9NEOP</name>
<sequence length="104" mass="11707">MPQKYVCPRCNAPYCSVLCYKSPIHSNCSEAFYRECVVEEIKNSPVNPNKTQEILERTYKTSQQDFDINFMDDSFSSGDEEASSDIDDAPFVSENTVKTDAVSG</sequence>
<gene>
    <name evidence="3" type="ORF">PR048_030507</name>
</gene>
<dbReference type="InterPro" id="IPR039646">
    <property type="entry name" value="ZNHIT2"/>
</dbReference>
<reference evidence="3 4" key="1">
    <citation type="submission" date="2023-02" db="EMBL/GenBank/DDBJ databases">
        <title>LHISI_Scaffold_Assembly.</title>
        <authorList>
            <person name="Stuart O.P."/>
            <person name="Cleave R."/>
            <person name="Magrath M.J.L."/>
            <person name="Mikheyev A.S."/>
        </authorList>
    </citation>
    <scope>NUCLEOTIDE SEQUENCE [LARGE SCALE GENOMIC DNA]</scope>
    <source>
        <strain evidence="3">Daus_M_001</strain>
        <tissue evidence="3">Leg muscle</tissue>
    </source>
</reference>
<organism evidence="3 4">
    <name type="scientific">Dryococelus australis</name>
    <dbReference type="NCBI Taxonomy" id="614101"/>
    <lineage>
        <taxon>Eukaryota</taxon>
        <taxon>Metazoa</taxon>
        <taxon>Ecdysozoa</taxon>
        <taxon>Arthropoda</taxon>
        <taxon>Hexapoda</taxon>
        <taxon>Insecta</taxon>
        <taxon>Pterygota</taxon>
        <taxon>Neoptera</taxon>
        <taxon>Polyneoptera</taxon>
        <taxon>Phasmatodea</taxon>
        <taxon>Verophasmatodea</taxon>
        <taxon>Anareolatae</taxon>
        <taxon>Phasmatidae</taxon>
        <taxon>Eurycanthinae</taxon>
        <taxon>Dryococelus</taxon>
    </lineage>
</organism>
<proteinExistence type="predicted"/>
<accession>A0ABQ9GD18</accession>
<feature type="domain" description="HIT-type" evidence="2">
    <location>
        <begin position="2"/>
        <end position="21"/>
    </location>
</feature>
<evidence type="ECO:0000256" key="1">
    <source>
        <dbReference type="SAM" id="MobiDB-lite"/>
    </source>
</evidence>
<evidence type="ECO:0000313" key="4">
    <source>
        <dbReference type="Proteomes" id="UP001159363"/>
    </source>
</evidence>
<keyword evidence="4" id="KW-1185">Reference proteome</keyword>
<dbReference type="SUPFAM" id="SSF144232">
    <property type="entry name" value="HIT/MYND zinc finger-like"/>
    <property type="match status" value="1"/>
</dbReference>
<dbReference type="InterPro" id="IPR007529">
    <property type="entry name" value="Znf_HIT"/>
</dbReference>
<protein>
    <recommendedName>
        <fullName evidence="2">HIT-type domain-containing protein</fullName>
    </recommendedName>
</protein>
<dbReference type="Pfam" id="PF04438">
    <property type="entry name" value="zf-HIT"/>
    <property type="match status" value="1"/>
</dbReference>
<evidence type="ECO:0000313" key="3">
    <source>
        <dbReference type="EMBL" id="KAJ8868966.1"/>
    </source>
</evidence>
<dbReference type="CDD" id="cd23024">
    <property type="entry name" value="zf-HIT_ZNHIT2-3"/>
    <property type="match status" value="1"/>
</dbReference>
<comment type="caution">
    <text evidence="3">The sequence shown here is derived from an EMBL/GenBank/DDBJ whole genome shotgun (WGS) entry which is preliminary data.</text>
</comment>
<dbReference type="Gene3D" id="3.30.60.190">
    <property type="match status" value="1"/>
</dbReference>
<evidence type="ECO:0000259" key="2">
    <source>
        <dbReference type="Pfam" id="PF04438"/>
    </source>
</evidence>
<feature type="region of interest" description="Disordered" evidence="1">
    <location>
        <begin position="71"/>
        <end position="104"/>
    </location>
</feature>
<dbReference type="EMBL" id="JARBHB010000014">
    <property type="protein sequence ID" value="KAJ8868966.1"/>
    <property type="molecule type" value="Genomic_DNA"/>
</dbReference>
<dbReference type="PANTHER" id="PTHR15555">
    <property type="entry name" value="ZINC FINGER HIT DOMAIN CONTAINING PROTEIN 2 PROTEIN FON -RELATED"/>
    <property type="match status" value="1"/>
</dbReference>
<feature type="compositionally biased region" description="Acidic residues" evidence="1">
    <location>
        <begin position="78"/>
        <end position="88"/>
    </location>
</feature>
<dbReference type="PANTHER" id="PTHR15555:SF0">
    <property type="entry name" value="ZINC FINGER HIT DOMAIN-CONTAINING PROTEIN 2"/>
    <property type="match status" value="1"/>
</dbReference>